<feature type="transmembrane region" description="Helical" evidence="9">
    <location>
        <begin position="6"/>
        <end position="26"/>
    </location>
</feature>
<evidence type="ECO:0000256" key="1">
    <source>
        <dbReference type="ARBA" id="ARBA00004141"/>
    </source>
</evidence>
<dbReference type="EMBL" id="BONF01000002">
    <property type="protein sequence ID" value="GIF78791.1"/>
    <property type="molecule type" value="Genomic_DNA"/>
</dbReference>
<evidence type="ECO:0000313" key="10">
    <source>
        <dbReference type="EMBL" id="GIF78791.1"/>
    </source>
</evidence>
<dbReference type="AlphaFoldDB" id="A0A8J3NH17"/>
<comment type="subcellular location">
    <subcellularLocation>
        <location evidence="1">Membrane</location>
        <topology evidence="1">Multi-pass membrane protein</topology>
    </subcellularLocation>
</comment>
<keyword evidence="5 9" id="KW-1133">Transmembrane helix</keyword>
<evidence type="ECO:0000256" key="6">
    <source>
        <dbReference type="ARBA" id="ARBA00023136"/>
    </source>
</evidence>
<feature type="transmembrane region" description="Helical" evidence="9">
    <location>
        <begin position="320"/>
        <end position="351"/>
    </location>
</feature>
<evidence type="ECO:0000256" key="8">
    <source>
        <dbReference type="SAM" id="MobiDB-lite"/>
    </source>
</evidence>
<dbReference type="Gene3D" id="1.20.1730.10">
    <property type="entry name" value="Sodium/glucose cotransporter"/>
    <property type="match status" value="1"/>
</dbReference>
<dbReference type="PANTHER" id="PTHR48086:SF8">
    <property type="entry name" value="MONOCARBOXYLIC ACID PERMEASE"/>
    <property type="match status" value="1"/>
</dbReference>
<feature type="transmembrane region" description="Helical" evidence="9">
    <location>
        <begin position="192"/>
        <end position="214"/>
    </location>
</feature>
<dbReference type="Proteomes" id="UP000601223">
    <property type="component" value="Unassembled WGS sequence"/>
</dbReference>
<dbReference type="InterPro" id="IPR038377">
    <property type="entry name" value="Na/Glc_symporter_sf"/>
</dbReference>
<evidence type="ECO:0000256" key="7">
    <source>
        <dbReference type="RuleBase" id="RU362091"/>
    </source>
</evidence>
<feature type="transmembrane region" description="Helical" evidence="9">
    <location>
        <begin position="126"/>
        <end position="150"/>
    </location>
</feature>
<dbReference type="PANTHER" id="PTHR48086">
    <property type="entry name" value="SODIUM/PROLINE SYMPORTER-RELATED"/>
    <property type="match status" value="1"/>
</dbReference>
<accession>A0A8J3NH17</accession>
<evidence type="ECO:0000256" key="9">
    <source>
        <dbReference type="SAM" id="Phobius"/>
    </source>
</evidence>
<dbReference type="GO" id="GO:0005886">
    <property type="term" value="C:plasma membrane"/>
    <property type="evidence" value="ECO:0007669"/>
    <property type="project" value="TreeGrafter"/>
</dbReference>
<comment type="caution">
    <text evidence="10">The sequence shown here is derived from an EMBL/GenBank/DDBJ whole genome shotgun (WGS) entry which is preliminary data.</text>
</comment>
<name>A0A8J3NH17_9ACTN</name>
<dbReference type="InterPro" id="IPR001734">
    <property type="entry name" value="Na/solute_symporter"/>
</dbReference>
<keyword evidence="6 9" id="KW-0472">Membrane</keyword>
<evidence type="ECO:0000256" key="4">
    <source>
        <dbReference type="ARBA" id="ARBA00022692"/>
    </source>
</evidence>
<evidence type="ECO:0000256" key="3">
    <source>
        <dbReference type="ARBA" id="ARBA00022448"/>
    </source>
</evidence>
<reference evidence="10 11" key="1">
    <citation type="submission" date="2021-01" db="EMBL/GenBank/DDBJ databases">
        <title>Whole genome shotgun sequence of Catellatospora bangladeshensis NBRC 107357.</title>
        <authorList>
            <person name="Komaki H."/>
            <person name="Tamura T."/>
        </authorList>
    </citation>
    <scope>NUCLEOTIDE SEQUENCE [LARGE SCALE GENOMIC DNA]</scope>
    <source>
        <strain evidence="10 11">NBRC 107357</strain>
    </source>
</reference>
<evidence type="ECO:0000313" key="11">
    <source>
        <dbReference type="Proteomes" id="UP000601223"/>
    </source>
</evidence>
<dbReference type="CDD" id="cd10322">
    <property type="entry name" value="SLC5sbd"/>
    <property type="match status" value="1"/>
</dbReference>
<feature type="transmembrane region" description="Helical" evidence="9">
    <location>
        <begin position="277"/>
        <end position="300"/>
    </location>
</feature>
<feature type="transmembrane region" description="Helical" evidence="9">
    <location>
        <begin position="47"/>
        <end position="67"/>
    </location>
</feature>
<feature type="transmembrane region" description="Helical" evidence="9">
    <location>
        <begin position="372"/>
        <end position="391"/>
    </location>
</feature>
<feature type="transmembrane region" description="Helical" evidence="9">
    <location>
        <begin position="397"/>
        <end position="419"/>
    </location>
</feature>
<gene>
    <name evidence="10" type="ORF">Cba03nite_01400</name>
</gene>
<keyword evidence="3" id="KW-0813">Transport</keyword>
<dbReference type="GO" id="GO:0022857">
    <property type="term" value="F:transmembrane transporter activity"/>
    <property type="evidence" value="ECO:0007669"/>
    <property type="project" value="InterPro"/>
</dbReference>
<sequence>MSARQVEIGTFTVLLGAMLLLGFLAARWRRPPSLHSLEEWGVGGRAFGNWVTWFLLGGSMYTAYTYIAVPALVYGVGAAGFFAVPFAIISAPLAYVISTRTWSVSHAHGFVTSAEFTRARFGSRGLAALVAVTGIVATMPYIAVQLVALRAMFATLGVTGEWPLAAAVLVASVCTFRSGLRAPALLSIAKDILLLWLVLAVILLVAMSGGWVAAFRSAGERFTADASPASGLLLPEGGWSGYLTLVIGSALAIFAYPHALTGILAARDRATVQRNAAALPVYCLALGLLAMLGFFAIGQGVRPVGGDLNTVVPQLFHEVFPAWCAGIGYAAIGVAALIPAAVMSIAAANLFTRSVYREYLRPGATPAEEARVSRWVSLLAKFGALLAILLLDQEFSIELQLIGGVIVLQTVPAVVLGLWTGWFHRYALAAGLLTGLGTGLLAMYHIPQRAADGRVLKAHFGGSNLPLAQLGLDTRATVYTGLLALAVNLLVVVAGTLLLRGLRVPAGLDATRPSDYYADARDAAPRHSDALIDGPTPSRSRSPAHAR</sequence>
<feature type="transmembrane region" description="Helical" evidence="9">
    <location>
        <begin position="476"/>
        <end position="499"/>
    </location>
</feature>
<protein>
    <submittedName>
        <fullName evidence="10">Solute:Na+ symporter, SSS family protein</fullName>
    </submittedName>
</protein>
<feature type="region of interest" description="Disordered" evidence="8">
    <location>
        <begin position="522"/>
        <end position="547"/>
    </location>
</feature>
<feature type="transmembrane region" description="Helical" evidence="9">
    <location>
        <begin position="162"/>
        <end position="180"/>
    </location>
</feature>
<feature type="transmembrane region" description="Helical" evidence="9">
    <location>
        <begin position="73"/>
        <end position="97"/>
    </location>
</feature>
<comment type="similarity">
    <text evidence="2 7">Belongs to the sodium:solute symporter (SSF) (TC 2.A.21) family.</text>
</comment>
<keyword evidence="4 9" id="KW-0812">Transmembrane</keyword>
<proteinExistence type="inferred from homology"/>
<dbReference type="PROSITE" id="PS50283">
    <property type="entry name" value="NA_SOLUT_SYMP_3"/>
    <property type="match status" value="1"/>
</dbReference>
<dbReference type="InterPro" id="IPR050277">
    <property type="entry name" value="Sodium:Solute_Symporter"/>
</dbReference>
<evidence type="ECO:0000256" key="5">
    <source>
        <dbReference type="ARBA" id="ARBA00022989"/>
    </source>
</evidence>
<keyword evidence="11" id="KW-1185">Reference proteome</keyword>
<evidence type="ECO:0000256" key="2">
    <source>
        <dbReference type="ARBA" id="ARBA00006434"/>
    </source>
</evidence>
<dbReference type="Pfam" id="PF00474">
    <property type="entry name" value="SSF"/>
    <property type="match status" value="1"/>
</dbReference>
<organism evidence="10 11">
    <name type="scientific">Catellatospora bangladeshensis</name>
    <dbReference type="NCBI Taxonomy" id="310355"/>
    <lineage>
        <taxon>Bacteria</taxon>
        <taxon>Bacillati</taxon>
        <taxon>Actinomycetota</taxon>
        <taxon>Actinomycetes</taxon>
        <taxon>Micromonosporales</taxon>
        <taxon>Micromonosporaceae</taxon>
        <taxon>Catellatospora</taxon>
    </lineage>
</organism>
<feature type="transmembrane region" description="Helical" evidence="9">
    <location>
        <begin position="242"/>
        <end position="265"/>
    </location>
</feature>
<feature type="transmembrane region" description="Helical" evidence="9">
    <location>
        <begin position="426"/>
        <end position="446"/>
    </location>
</feature>